<dbReference type="Proteomes" id="UP000318582">
    <property type="component" value="Unassembled WGS sequence"/>
</dbReference>
<dbReference type="PANTHER" id="PTHR45638">
    <property type="entry name" value="CYCLIC NUCLEOTIDE-GATED CATION CHANNEL SUBUNIT A"/>
    <property type="match status" value="1"/>
</dbReference>
<dbReference type="CDD" id="cd00038">
    <property type="entry name" value="CAP_ED"/>
    <property type="match status" value="3"/>
</dbReference>
<name>A0A507E8R7_9FUNG</name>
<comment type="subcellular location">
    <subcellularLocation>
        <location evidence="1">Membrane</location>
        <topology evidence="1">Multi-pass membrane protein</topology>
    </subcellularLocation>
</comment>
<dbReference type="PROSITE" id="PS50042">
    <property type="entry name" value="CNMP_BINDING_3"/>
    <property type="match status" value="3"/>
</dbReference>
<dbReference type="EMBL" id="QEAQ01000016">
    <property type="protein sequence ID" value="TPX60302.1"/>
    <property type="molecule type" value="Genomic_DNA"/>
</dbReference>
<protein>
    <recommendedName>
        <fullName evidence="10">Cyclic nucleotide-binding domain-containing protein</fullName>
    </recommendedName>
</protein>
<keyword evidence="3" id="KW-0812">Transmembrane</keyword>
<keyword evidence="8" id="KW-0407">Ion channel</keyword>
<evidence type="ECO:0000256" key="4">
    <source>
        <dbReference type="ARBA" id="ARBA00022989"/>
    </source>
</evidence>
<dbReference type="GO" id="GO:0044877">
    <property type="term" value="F:protein-containing complex binding"/>
    <property type="evidence" value="ECO:0007669"/>
    <property type="project" value="TreeGrafter"/>
</dbReference>
<reference evidence="11 12" key="1">
    <citation type="journal article" date="2019" name="Sci. Rep.">
        <title>Comparative genomics of chytrid fungi reveal insights into the obligate biotrophic and pathogenic lifestyle of Synchytrium endobioticum.</title>
        <authorList>
            <person name="van de Vossenberg B.T.L.H."/>
            <person name="Warris S."/>
            <person name="Nguyen H.D.T."/>
            <person name="van Gent-Pelzer M.P.E."/>
            <person name="Joly D.L."/>
            <person name="van de Geest H.C."/>
            <person name="Bonants P.J.M."/>
            <person name="Smith D.S."/>
            <person name="Levesque C.A."/>
            <person name="van der Lee T.A.J."/>
        </authorList>
    </citation>
    <scope>NUCLEOTIDE SEQUENCE [LARGE SCALE GENOMIC DNA]</scope>
    <source>
        <strain evidence="11 12">CBS 809.83</strain>
    </source>
</reference>
<evidence type="ECO:0000256" key="8">
    <source>
        <dbReference type="ARBA" id="ARBA00023303"/>
    </source>
</evidence>
<evidence type="ECO:0000256" key="3">
    <source>
        <dbReference type="ARBA" id="ARBA00022692"/>
    </source>
</evidence>
<evidence type="ECO:0000313" key="12">
    <source>
        <dbReference type="Proteomes" id="UP000318582"/>
    </source>
</evidence>
<keyword evidence="5" id="KW-0406">Ion transport</keyword>
<dbReference type="PROSITE" id="PS00889">
    <property type="entry name" value="CNMP_BINDING_2"/>
    <property type="match status" value="2"/>
</dbReference>
<dbReference type="PRINTS" id="PR00103">
    <property type="entry name" value="CAMPKINASE"/>
</dbReference>
<evidence type="ECO:0000259" key="10">
    <source>
        <dbReference type="PROSITE" id="PS50042"/>
    </source>
</evidence>
<evidence type="ECO:0000256" key="1">
    <source>
        <dbReference type="ARBA" id="ARBA00004141"/>
    </source>
</evidence>
<evidence type="ECO:0000313" key="11">
    <source>
        <dbReference type="EMBL" id="TPX60302.1"/>
    </source>
</evidence>
<dbReference type="AlphaFoldDB" id="A0A507E8R7"/>
<dbReference type="Pfam" id="PF00027">
    <property type="entry name" value="cNMP_binding"/>
    <property type="match status" value="2"/>
</dbReference>
<accession>A0A507E8R7</accession>
<feature type="region of interest" description="Disordered" evidence="9">
    <location>
        <begin position="106"/>
        <end position="131"/>
    </location>
</feature>
<feature type="domain" description="Cyclic nucleotide-binding" evidence="10">
    <location>
        <begin position="294"/>
        <end position="410"/>
    </location>
</feature>
<feature type="domain" description="Cyclic nucleotide-binding" evidence="10">
    <location>
        <begin position="163"/>
        <end position="216"/>
    </location>
</feature>
<dbReference type="PANTHER" id="PTHR45638:SF11">
    <property type="entry name" value="CYCLIC NUCLEOTIDE-GATED CATION CHANNEL SUBUNIT A"/>
    <property type="match status" value="1"/>
</dbReference>
<dbReference type="SMART" id="SM00100">
    <property type="entry name" value="cNMP"/>
    <property type="match status" value="3"/>
</dbReference>
<dbReference type="InterPro" id="IPR000595">
    <property type="entry name" value="cNMP-bd_dom"/>
</dbReference>
<keyword evidence="2" id="KW-0813">Transport</keyword>
<keyword evidence="7" id="KW-1071">Ligand-gated ion channel</keyword>
<keyword evidence="6" id="KW-0472">Membrane</keyword>
<feature type="domain" description="Cyclic nucleotide-binding" evidence="10">
    <location>
        <begin position="442"/>
        <end position="559"/>
    </location>
</feature>
<gene>
    <name evidence="11" type="ORF">PhCBS80983_g01888</name>
</gene>
<dbReference type="GO" id="GO:0016020">
    <property type="term" value="C:membrane"/>
    <property type="evidence" value="ECO:0007669"/>
    <property type="project" value="UniProtKB-SubCell"/>
</dbReference>
<dbReference type="GO" id="GO:0005221">
    <property type="term" value="F:intracellularly cyclic nucleotide-activated monoatomic cation channel activity"/>
    <property type="evidence" value="ECO:0007669"/>
    <property type="project" value="InterPro"/>
</dbReference>
<sequence length="570" mass="63816">MAAAETLARSFSADFRSLGLPLGDTAALLALLTDKDNTILALSKKLETLDAEKAKLLTTNKVLRDHLQLVCQLQDQLQTTMKAYDGITTRVQDHLRLTQQLHIYSGDHDDGDADHDKAATDPTAWTSPELARRGDSGLRRVDSVARPVYTNDSIIALLKMFPLFNEFPHEVLLRLAQSSYEMYRKPGQVIITKGETGAEIFFLEKGDVHVMASGDDVFDKPRTANVQAFTECFLVVLTKQKINDALNSFPELQKQLELFAHDRNRWWDAREYKDGFGMEFISNIARQDLTMLPIFAAASDQFLENLANRVTSEICEAGGTIIATGDDSDCIFFIIRGSAQVMGANNQVHAEMGPGSFFGELGVILNIKRTANIKAKETCFLLKLTKESLSQVQDAYPDMKKMIQEVVDERYALYKDRMQSTAKDAEQFHFEVGKQQLTKLPIFQGLDDNIVGELALLMEQTPWKSGQNIIQAGHRADSMFFLASGEVDVLSEFGEQIDKAKGPDAWFGEVALLQDVPRTATVRARTDCSTFVLKKNDFMDSLKKNPTIAERIEETARERLQAHLMRSILA</sequence>
<dbReference type="STRING" id="109895.A0A507E8R7"/>
<evidence type="ECO:0000256" key="9">
    <source>
        <dbReference type="SAM" id="MobiDB-lite"/>
    </source>
</evidence>
<proteinExistence type="predicted"/>
<keyword evidence="12" id="KW-1185">Reference proteome</keyword>
<dbReference type="PROSITE" id="PS00888">
    <property type="entry name" value="CNMP_BINDING_1"/>
    <property type="match status" value="1"/>
</dbReference>
<dbReference type="InterPro" id="IPR018490">
    <property type="entry name" value="cNMP-bd_dom_sf"/>
</dbReference>
<dbReference type="InterPro" id="IPR018488">
    <property type="entry name" value="cNMP-bd_CS"/>
</dbReference>
<dbReference type="InterPro" id="IPR050866">
    <property type="entry name" value="CNG_cation_channel"/>
</dbReference>
<dbReference type="InterPro" id="IPR014710">
    <property type="entry name" value="RmlC-like_jellyroll"/>
</dbReference>
<comment type="caution">
    <text evidence="11">The sequence shown here is derived from an EMBL/GenBank/DDBJ whole genome shotgun (WGS) entry which is preliminary data.</text>
</comment>
<evidence type="ECO:0000256" key="5">
    <source>
        <dbReference type="ARBA" id="ARBA00023065"/>
    </source>
</evidence>
<organism evidence="11 12">
    <name type="scientific">Powellomyces hirtus</name>
    <dbReference type="NCBI Taxonomy" id="109895"/>
    <lineage>
        <taxon>Eukaryota</taxon>
        <taxon>Fungi</taxon>
        <taxon>Fungi incertae sedis</taxon>
        <taxon>Chytridiomycota</taxon>
        <taxon>Chytridiomycota incertae sedis</taxon>
        <taxon>Chytridiomycetes</taxon>
        <taxon>Spizellomycetales</taxon>
        <taxon>Powellomycetaceae</taxon>
        <taxon>Powellomyces</taxon>
    </lineage>
</organism>
<dbReference type="Gene3D" id="2.60.120.10">
    <property type="entry name" value="Jelly Rolls"/>
    <property type="match status" value="3"/>
</dbReference>
<evidence type="ECO:0000256" key="6">
    <source>
        <dbReference type="ARBA" id="ARBA00023136"/>
    </source>
</evidence>
<evidence type="ECO:0000256" key="7">
    <source>
        <dbReference type="ARBA" id="ARBA00023286"/>
    </source>
</evidence>
<evidence type="ECO:0000256" key="2">
    <source>
        <dbReference type="ARBA" id="ARBA00022448"/>
    </source>
</evidence>
<dbReference type="SUPFAM" id="SSF51206">
    <property type="entry name" value="cAMP-binding domain-like"/>
    <property type="match status" value="3"/>
</dbReference>
<keyword evidence="4" id="KW-1133">Transmembrane helix</keyword>